<proteinExistence type="inferred from homology"/>
<evidence type="ECO:0000313" key="7">
    <source>
        <dbReference type="Proteomes" id="UP001218218"/>
    </source>
</evidence>
<accession>A0AAD7E8K9</accession>
<dbReference type="InterPro" id="IPR039697">
    <property type="entry name" value="Alcohol_dehydrogenase_Fe"/>
</dbReference>
<sequence length="352" mass="36909">MEPFVYNALPARVVFGPGTLSQVGHEIRSLGCSKALVLTGPSQSKKGEALRADLGDVSVGLYSNATMHTPTNVTDEAVELAQTLGADCVVALGGGSAVGLAKAIALRTDLPQIVIPTTYSGSEATAIIGQTENGLKTTQKTLKVLPEVIIYDVDLTLSLPAEMTITSGINAMAHAIEALYSTDSNPITDMLAEQGIARLASALPILSKDPQNTEARSDALFGAWACGSCLGVVSMALHHKLCHALGGTFNLPHSETHTVILPHAIAYNTPFAATAMAKAARSLGTASAAQGVFDLAKNLGAPYSLKQLGMKEEDLERALDVVMKSPYPNPAPLEREKLLGLLRDAYEGKRPI</sequence>
<dbReference type="Pfam" id="PF00465">
    <property type="entry name" value="Fe-ADH"/>
    <property type="match status" value="1"/>
</dbReference>
<dbReference type="Proteomes" id="UP001218218">
    <property type="component" value="Unassembled WGS sequence"/>
</dbReference>
<evidence type="ECO:0000256" key="3">
    <source>
        <dbReference type="ARBA" id="ARBA00023027"/>
    </source>
</evidence>
<dbReference type="InterPro" id="IPR034786">
    <property type="entry name" value="MAR"/>
</dbReference>
<protein>
    <submittedName>
        <fullName evidence="6">Iron-containing alcohol dehydrogenase</fullName>
    </submittedName>
</protein>
<name>A0AAD7E8K9_9AGAR</name>
<keyword evidence="7" id="KW-1185">Reference proteome</keyword>
<evidence type="ECO:0000313" key="6">
    <source>
        <dbReference type="EMBL" id="KAJ7302955.1"/>
    </source>
</evidence>
<comment type="caution">
    <text evidence="6">The sequence shown here is derived from an EMBL/GenBank/DDBJ whole genome shotgun (WGS) entry which is preliminary data.</text>
</comment>
<gene>
    <name evidence="6" type="ORF">DFH08DRAFT_904419</name>
</gene>
<dbReference type="GO" id="GO:0046872">
    <property type="term" value="F:metal ion binding"/>
    <property type="evidence" value="ECO:0007669"/>
    <property type="project" value="InterPro"/>
</dbReference>
<dbReference type="InterPro" id="IPR056798">
    <property type="entry name" value="ADH_Fe_C"/>
</dbReference>
<comment type="similarity">
    <text evidence="1">Belongs to the iron-containing alcohol dehydrogenase family.</text>
</comment>
<evidence type="ECO:0000256" key="2">
    <source>
        <dbReference type="ARBA" id="ARBA00023002"/>
    </source>
</evidence>
<dbReference type="InterPro" id="IPR001670">
    <property type="entry name" value="ADH_Fe/GldA"/>
</dbReference>
<dbReference type="Gene3D" id="3.40.50.1970">
    <property type="match status" value="1"/>
</dbReference>
<dbReference type="Gene3D" id="1.20.1090.10">
    <property type="entry name" value="Dehydroquinate synthase-like - alpha domain"/>
    <property type="match status" value="1"/>
</dbReference>
<dbReference type="PANTHER" id="PTHR11496:SF102">
    <property type="entry name" value="ALCOHOL DEHYDROGENASE 4"/>
    <property type="match status" value="1"/>
</dbReference>
<organism evidence="6 7">
    <name type="scientific">Mycena albidolilacea</name>
    <dbReference type="NCBI Taxonomy" id="1033008"/>
    <lineage>
        <taxon>Eukaryota</taxon>
        <taxon>Fungi</taxon>
        <taxon>Dikarya</taxon>
        <taxon>Basidiomycota</taxon>
        <taxon>Agaricomycotina</taxon>
        <taxon>Agaricomycetes</taxon>
        <taxon>Agaricomycetidae</taxon>
        <taxon>Agaricales</taxon>
        <taxon>Marasmiineae</taxon>
        <taxon>Mycenaceae</taxon>
        <taxon>Mycena</taxon>
    </lineage>
</organism>
<dbReference type="SUPFAM" id="SSF56796">
    <property type="entry name" value="Dehydroquinate synthase-like"/>
    <property type="match status" value="1"/>
</dbReference>
<dbReference type="GO" id="GO:0004022">
    <property type="term" value="F:alcohol dehydrogenase (NAD+) activity"/>
    <property type="evidence" value="ECO:0007669"/>
    <property type="project" value="TreeGrafter"/>
</dbReference>
<reference evidence="6" key="1">
    <citation type="submission" date="2023-03" db="EMBL/GenBank/DDBJ databases">
        <title>Massive genome expansion in bonnet fungi (Mycena s.s.) driven by repeated elements and novel gene families across ecological guilds.</title>
        <authorList>
            <consortium name="Lawrence Berkeley National Laboratory"/>
            <person name="Harder C.B."/>
            <person name="Miyauchi S."/>
            <person name="Viragh M."/>
            <person name="Kuo A."/>
            <person name="Thoen E."/>
            <person name="Andreopoulos B."/>
            <person name="Lu D."/>
            <person name="Skrede I."/>
            <person name="Drula E."/>
            <person name="Henrissat B."/>
            <person name="Morin E."/>
            <person name="Kohler A."/>
            <person name="Barry K."/>
            <person name="LaButti K."/>
            <person name="Morin E."/>
            <person name="Salamov A."/>
            <person name="Lipzen A."/>
            <person name="Mereny Z."/>
            <person name="Hegedus B."/>
            <person name="Baldrian P."/>
            <person name="Stursova M."/>
            <person name="Weitz H."/>
            <person name="Taylor A."/>
            <person name="Grigoriev I.V."/>
            <person name="Nagy L.G."/>
            <person name="Martin F."/>
            <person name="Kauserud H."/>
        </authorList>
    </citation>
    <scope>NUCLEOTIDE SEQUENCE</scope>
    <source>
        <strain evidence="6">CBHHK002</strain>
    </source>
</reference>
<feature type="domain" description="Alcohol dehydrogenase iron-type/glycerol dehydrogenase GldA" evidence="4">
    <location>
        <begin position="10"/>
        <end position="152"/>
    </location>
</feature>
<evidence type="ECO:0000259" key="5">
    <source>
        <dbReference type="Pfam" id="PF25137"/>
    </source>
</evidence>
<dbReference type="Pfam" id="PF25137">
    <property type="entry name" value="ADH_Fe_C"/>
    <property type="match status" value="1"/>
</dbReference>
<feature type="domain" description="Fe-containing alcohol dehydrogenase-like C-terminal" evidence="5">
    <location>
        <begin position="164"/>
        <end position="346"/>
    </location>
</feature>
<evidence type="ECO:0000259" key="4">
    <source>
        <dbReference type="Pfam" id="PF00465"/>
    </source>
</evidence>
<keyword evidence="2" id="KW-0560">Oxidoreductase</keyword>
<dbReference type="EMBL" id="JARIHO010000109">
    <property type="protein sequence ID" value="KAJ7302955.1"/>
    <property type="molecule type" value="Genomic_DNA"/>
</dbReference>
<dbReference type="AlphaFoldDB" id="A0AAD7E8K9"/>
<evidence type="ECO:0000256" key="1">
    <source>
        <dbReference type="ARBA" id="ARBA00007358"/>
    </source>
</evidence>
<dbReference type="GO" id="GO:0018506">
    <property type="term" value="F:maleylacetate reductase activity"/>
    <property type="evidence" value="ECO:0007669"/>
    <property type="project" value="InterPro"/>
</dbReference>
<dbReference type="CDD" id="cd08177">
    <property type="entry name" value="MAR"/>
    <property type="match status" value="1"/>
</dbReference>
<keyword evidence="3" id="KW-0520">NAD</keyword>
<dbReference type="PANTHER" id="PTHR11496">
    <property type="entry name" value="ALCOHOL DEHYDROGENASE"/>
    <property type="match status" value="1"/>
</dbReference>